<evidence type="ECO:0000256" key="2">
    <source>
        <dbReference type="SAM" id="Phobius"/>
    </source>
</evidence>
<keyword evidence="2" id="KW-0472">Membrane</keyword>
<feature type="domain" description="ABC1 atypical kinase-like" evidence="3">
    <location>
        <begin position="91"/>
        <end position="334"/>
    </location>
</feature>
<dbReference type="GO" id="GO:0004497">
    <property type="term" value="F:monooxygenase activity"/>
    <property type="evidence" value="ECO:0007669"/>
    <property type="project" value="UniProtKB-KW"/>
</dbReference>
<keyword evidence="2" id="KW-0812">Transmembrane</keyword>
<keyword evidence="4" id="KW-0830">Ubiquinone</keyword>
<dbReference type="RefSeq" id="WP_024564374.1">
    <property type="nucleotide sequence ID" value="NZ_CP007547.1"/>
</dbReference>
<dbReference type="Proteomes" id="UP000028933">
    <property type="component" value="Chromosome"/>
</dbReference>
<dbReference type="SUPFAM" id="SSF56112">
    <property type="entry name" value="Protein kinase-like (PK-like)"/>
    <property type="match status" value="1"/>
</dbReference>
<sequence>MLNKQQRKLKRTSRLISVLAKYGFKDIVSRIGGQNDQKAAFSEESNTQNTVYERIRMALEELGPSFVKIGQAFSNREDMLPKEMIAELQNLQDRVEVQDLDLDAVLEEQFSINISDTFQSLDRKPIASASIAQVYKAILKDGSPVVLKVKRQGIQEVIEDDLLLMKDLAKILNTYFEFAQHLDLNKAIATFEKSLLTELSLVQEKENIQKFAFNFKNNKNTYVPKVYEELSNNEVLCMEFIDGVKVTDQEGLKSYGLNPEVIADRGLQLFLAQILDYGFFHADPHAGNILVKPDGRVVFIDLGAAGTIFPQDKELLENFIINFISKRPKKLIEVIKKMAVEIDIKDERKLENDLQEVLDFVHSASLENIDAGFILNKLRAILMENKVNMPEYFYLLVRGISLIESVGRKINPNMDLVKSIEPYVKKIMLKRISPSYLYNKGIKRVEEIAEHIDVLPREISTVLTKANEGSLILNTEVRNLPKTNNIIQRGLHDLILALILCANMIATAILWVGKAEPLVGQVPVLGIIGLVISLFLLVVLCLRMLRKNK</sequence>
<dbReference type="EMBL" id="CP007547">
    <property type="protein sequence ID" value="AIL45769.1"/>
    <property type="molecule type" value="Genomic_DNA"/>
</dbReference>
<dbReference type="PANTHER" id="PTHR10566">
    <property type="entry name" value="CHAPERONE-ACTIVITY OF BC1 COMPLEX CABC1 -RELATED"/>
    <property type="match status" value="1"/>
</dbReference>
<evidence type="ECO:0000313" key="4">
    <source>
        <dbReference type="EMBL" id="AIL45769.1"/>
    </source>
</evidence>
<gene>
    <name evidence="4" type="ORF">BD94_1994</name>
</gene>
<dbReference type="PANTHER" id="PTHR10566:SF113">
    <property type="entry name" value="PROTEIN ACTIVITY OF BC1 COMPLEX KINASE 7, CHLOROPLASTIC"/>
    <property type="match status" value="1"/>
</dbReference>
<dbReference type="InterPro" id="IPR011009">
    <property type="entry name" value="Kinase-like_dom_sf"/>
</dbReference>
<dbReference type="Pfam" id="PF03109">
    <property type="entry name" value="ABC1"/>
    <property type="match status" value="1"/>
</dbReference>
<protein>
    <submittedName>
        <fullName evidence="4">Ubiquinone biosynthesis monooxygenase UbiB</fullName>
    </submittedName>
</protein>
<keyword evidence="4" id="KW-0503">Monooxygenase</keyword>
<accession>A0A077EHT9</accession>
<name>A0A077EHT9_9FLAO</name>
<keyword evidence="4" id="KW-0560">Oxidoreductase</keyword>
<evidence type="ECO:0000259" key="3">
    <source>
        <dbReference type="Pfam" id="PF03109"/>
    </source>
</evidence>
<dbReference type="InterPro" id="IPR004147">
    <property type="entry name" value="ABC1_dom"/>
</dbReference>
<dbReference type="KEGG" id="eao:BD94_1994"/>
<dbReference type="HOGENOM" id="CLU_006533_0_0_10"/>
<reference evidence="4" key="2">
    <citation type="journal article" date="2015" name="Genome Biol. Evol.">
        <title>Complete Genome Sequence and Transcriptomic Analysis of the Novel Pathogen Elizabethkingia anophelis in Response to Oxidative Stress.</title>
        <authorList>
            <person name="Li Y."/>
            <person name="Liu Y."/>
            <person name="Chew S.C."/>
            <person name="Tay M."/>
            <person name="Salido M.M."/>
            <person name="Teo J."/>
            <person name="Lauro F.M."/>
            <person name="Givskov M."/>
            <person name="Yang L."/>
        </authorList>
    </citation>
    <scope>NUCLEOTIDE SEQUENCE</scope>
    <source>
        <strain evidence="4">NUHP1</strain>
    </source>
</reference>
<feature type="transmembrane region" description="Helical" evidence="2">
    <location>
        <begin position="524"/>
        <end position="545"/>
    </location>
</feature>
<dbReference type="InterPro" id="IPR050154">
    <property type="entry name" value="UbiB_kinase"/>
</dbReference>
<dbReference type="CDD" id="cd05121">
    <property type="entry name" value="ABC1_ADCK3-like"/>
    <property type="match status" value="1"/>
</dbReference>
<feature type="transmembrane region" description="Helical" evidence="2">
    <location>
        <begin position="494"/>
        <end position="512"/>
    </location>
</feature>
<reference evidence="4" key="1">
    <citation type="journal article" date="2013" name="Lancet">
        <title>First case of E anophelis outbreak in an intensive-care unit.</title>
        <authorList>
            <person name="Teo J."/>
            <person name="Tan S.Y."/>
            <person name="Tay M."/>
            <person name="Ding Y."/>
            <person name="Kjelleberg S."/>
            <person name="Givskov M."/>
            <person name="Lin R.T."/>
            <person name="Yang L."/>
        </authorList>
    </citation>
    <scope>NUCLEOTIDE SEQUENCE [LARGE SCALE GENOMIC DNA]</scope>
    <source>
        <strain evidence="4">NUHP1</strain>
    </source>
</reference>
<evidence type="ECO:0000256" key="1">
    <source>
        <dbReference type="ARBA" id="ARBA00009670"/>
    </source>
</evidence>
<comment type="similarity">
    <text evidence="1">Belongs to the protein kinase superfamily. ADCK protein kinase family.</text>
</comment>
<keyword evidence="2" id="KW-1133">Transmembrane helix</keyword>
<organism evidence="4 5">
    <name type="scientific">Elizabethkingia anophelis NUHP1</name>
    <dbReference type="NCBI Taxonomy" id="1338011"/>
    <lineage>
        <taxon>Bacteria</taxon>
        <taxon>Pseudomonadati</taxon>
        <taxon>Bacteroidota</taxon>
        <taxon>Flavobacteriia</taxon>
        <taxon>Flavobacteriales</taxon>
        <taxon>Weeksellaceae</taxon>
        <taxon>Elizabethkingia</taxon>
    </lineage>
</organism>
<dbReference type="STRING" id="1338011.BD94_1994"/>
<dbReference type="eggNOG" id="COG0661">
    <property type="taxonomic scope" value="Bacteria"/>
</dbReference>
<evidence type="ECO:0000313" key="5">
    <source>
        <dbReference type="Proteomes" id="UP000028933"/>
    </source>
</evidence>
<proteinExistence type="inferred from homology"/>
<dbReference type="AlphaFoldDB" id="A0A077EHT9"/>